<evidence type="ECO:0008006" key="5">
    <source>
        <dbReference type="Google" id="ProtNLM"/>
    </source>
</evidence>
<feature type="signal peptide" evidence="2">
    <location>
        <begin position="1"/>
        <end position="21"/>
    </location>
</feature>
<evidence type="ECO:0000313" key="3">
    <source>
        <dbReference type="EMBL" id="ORV13985.1"/>
    </source>
</evidence>
<keyword evidence="4" id="KW-1185">Reference proteome</keyword>
<keyword evidence="2" id="KW-0732">Signal</keyword>
<reference evidence="3 4" key="1">
    <citation type="submission" date="2016-01" db="EMBL/GenBank/DDBJ databases">
        <title>The new phylogeny of the genus Mycobacterium.</title>
        <authorList>
            <person name="Tarcisio F."/>
            <person name="Conor M."/>
            <person name="Antonella G."/>
            <person name="Elisabetta G."/>
            <person name="Giulia F.S."/>
            <person name="Sara T."/>
            <person name="Anna F."/>
            <person name="Clotilde B."/>
            <person name="Roberto B."/>
            <person name="Veronica D.S."/>
            <person name="Fabio R."/>
            <person name="Monica P."/>
            <person name="Olivier J."/>
            <person name="Enrico T."/>
            <person name="Nicola S."/>
        </authorList>
    </citation>
    <scope>NUCLEOTIDE SEQUENCE [LARGE SCALE GENOMIC DNA]</scope>
    <source>
        <strain evidence="3 4">DSM 44243</strain>
    </source>
</reference>
<feature type="region of interest" description="Disordered" evidence="1">
    <location>
        <begin position="52"/>
        <end position="74"/>
    </location>
</feature>
<proteinExistence type="predicted"/>
<gene>
    <name evidence="3" type="ORF">AWB95_10405</name>
</gene>
<comment type="caution">
    <text evidence="3">The sequence shown here is derived from an EMBL/GenBank/DDBJ whole genome shotgun (WGS) entry which is preliminary data.</text>
</comment>
<organism evidence="3 4">
    <name type="scientific">Mycobacterium celatum</name>
    <dbReference type="NCBI Taxonomy" id="28045"/>
    <lineage>
        <taxon>Bacteria</taxon>
        <taxon>Bacillati</taxon>
        <taxon>Actinomycetota</taxon>
        <taxon>Actinomycetes</taxon>
        <taxon>Mycobacteriales</taxon>
        <taxon>Mycobacteriaceae</taxon>
        <taxon>Mycobacterium</taxon>
    </lineage>
</organism>
<protein>
    <recommendedName>
        <fullName evidence="5">Lipoprotein</fullName>
    </recommendedName>
</protein>
<dbReference type="Proteomes" id="UP000193907">
    <property type="component" value="Unassembled WGS sequence"/>
</dbReference>
<evidence type="ECO:0000256" key="1">
    <source>
        <dbReference type="SAM" id="MobiDB-lite"/>
    </source>
</evidence>
<sequence length="100" mass="9902">MSFFMLAVVCGAAGVTSSACFLLDSAAKPDAVSSAAPTISAAAHTGNASATTAIGGRDQAGYPEKRQQAGGAEQTGAGAGVFGGLLKLLLRQAHFVSYQP</sequence>
<feature type="chain" id="PRO_5039362667" description="Lipoprotein" evidence="2">
    <location>
        <begin position="22"/>
        <end position="100"/>
    </location>
</feature>
<name>A0A1X1RRQ9_MYCCE</name>
<dbReference type="EMBL" id="LQOM01000025">
    <property type="protein sequence ID" value="ORV13985.1"/>
    <property type="molecule type" value="Genomic_DNA"/>
</dbReference>
<accession>A0A1X1RRQ9</accession>
<dbReference type="AlphaFoldDB" id="A0A1X1RRQ9"/>
<evidence type="ECO:0000256" key="2">
    <source>
        <dbReference type="SAM" id="SignalP"/>
    </source>
</evidence>
<evidence type="ECO:0000313" key="4">
    <source>
        <dbReference type="Proteomes" id="UP000193907"/>
    </source>
</evidence>
<dbReference type="STRING" id="28045.AWB95_10405"/>